<sequence length="45" mass="5453">MKATKNETVRIGQAYKYVWKLKKVYLSKLFCCIMYVVEFFKVILK</sequence>
<evidence type="ECO:0000313" key="2">
    <source>
        <dbReference type="EMBL" id="KIP21707.1"/>
    </source>
</evidence>
<feature type="transmembrane region" description="Helical" evidence="1">
    <location>
        <begin position="25"/>
        <end position="44"/>
    </location>
</feature>
<dbReference type="PATRIC" id="fig|265546.4.peg.927"/>
<dbReference type="EMBL" id="JXTG01000003">
    <property type="protein sequence ID" value="KIP21707.1"/>
    <property type="molecule type" value="Genomic_DNA"/>
</dbReference>
<reference evidence="2 3" key="1">
    <citation type="submission" date="2015-01" db="EMBL/GenBank/DDBJ databases">
        <title>Genome sequence of Anoxybacillus ayderensis strain AB04.</title>
        <authorList>
            <person name="Belduz A.O."/>
            <person name="Canakci S."/>
            <person name="Chan K.-G."/>
            <person name="Kahar U.M."/>
            <person name="Yaakob A.S."/>
            <person name="Chan C.S."/>
            <person name="Goh K.M."/>
        </authorList>
    </citation>
    <scope>NUCLEOTIDE SEQUENCE [LARGE SCALE GENOMIC DNA]</scope>
    <source>
        <strain evidence="2 3">AB04</strain>
    </source>
</reference>
<protein>
    <submittedName>
        <fullName evidence="2">Uncharacterized protein</fullName>
    </submittedName>
</protein>
<gene>
    <name evidence="2" type="ORF">JV16_00907</name>
</gene>
<keyword evidence="1" id="KW-0472">Membrane</keyword>
<accession>A0A0D0HQX9</accession>
<comment type="caution">
    <text evidence="2">The sequence shown here is derived from an EMBL/GenBank/DDBJ whole genome shotgun (WGS) entry which is preliminary data.</text>
</comment>
<evidence type="ECO:0000256" key="1">
    <source>
        <dbReference type="SAM" id="Phobius"/>
    </source>
</evidence>
<organism evidence="2 3">
    <name type="scientific">Anoxybacillus ayderensis</name>
    <dbReference type="NCBI Taxonomy" id="265546"/>
    <lineage>
        <taxon>Bacteria</taxon>
        <taxon>Bacillati</taxon>
        <taxon>Bacillota</taxon>
        <taxon>Bacilli</taxon>
        <taxon>Bacillales</taxon>
        <taxon>Anoxybacillaceae</taxon>
        <taxon>Anoxybacillus</taxon>
    </lineage>
</organism>
<keyword evidence="1" id="KW-1133">Transmembrane helix</keyword>
<keyword evidence="1" id="KW-0812">Transmembrane</keyword>
<keyword evidence="3" id="KW-1185">Reference proteome</keyword>
<proteinExistence type="predicted"/>
<evidence type="ECO:0000313" key="3">
    <source>
        <dbReference type="Proteomes" id="UP000032047"/>
    </source>
</evidence>
<dbReference type="AlphaFoldDB" id="A0A0D0HQX9"/>
<dbReference type="Proteomes" id="UP000032047">
    <property type="component" value="Unassembled WGS sequence"/>
</dbReference>
<name>A0A0D0HQX9_9BACL</name>